<dbReference type="AlphaFoldDB" id="A0A9I9CUQ9"/>
<reference evidence="1" key="1">
    <citation type="submission" date="2023-03" db="UniProtKB">
        <authorList>
            <consortium name="EnsemblPlants"/>
        </authorList>
    </citation>
    <scope>IDENTIFICATION</scope>
</reference>
<organism evidence="1">
    <name type="scientific">Cucumis melo</name>
    <name type="common">Muskmelon</name>
    <dbReference type="NCBI Taxonomy" id="3656"/>
    <lineage>
        <taxon>Eukaryota</taxon>
        <taxon>Viridiplantae</taxon>
        <taxon>Streptophyta</taxon>
        <taxon>Embryophyta</taxon>
        <taxon>Tracheophyta</taxon>
        <taxon>Spermatophyta</taxon>
        <taxon>Magnoliopsida</taxon>
        <taxon>eudicotyledons</taxon>
        <taxon>Gunneridae</taxon>
        <taxon>Pentapetalae</taxon>
        <taxon>rosids</taxon>
        <taxon>fabids</taxon>
        <taxon>Cucurbitales</taxon>
        <taxon>Cucurbitaceae</taxon>
        <taxon>Benincaseae</taxon>
        <taxon>Cucumis</taxon>
    </lineage>
</organism>
<sequence length="69" mass="8305">MAGRKLMESKENKEKLATYLQVTTNEQWPIKRRRADDTNMIFVRENLNDTKPRVRARTTYQNPRRLPDL</sequence>
<accession>A0A9I9CUQ9</accession>
<dbReference type="Gramene" id="MELO3C008696.2.1">
    <property type="protein sequence ID" value="MELO3C008696.2.1"/>
    <property type="gene ID" value="MELO3C008696.2"/>
</dbReference>
<dbReference type="EnsemblPlants" id="MELO3C008696.2.1">
    <property type="protein sequence ID" value="MELO3C008696.2.1"/>
    <property type="gene ID" value="MELO3C008696.2"/>
</dbReference>
<protein>
    <submittedName>
        <fullName evidence="1">Uncharacterized protein</fullName>
    </submittedName>
</protein>
<name>A0A9I9CUQ9_CUCME</name>
<proteinExistence type="predicted"/>
<evidence type="ECO:0000313" key="1">
    <source>
        <dbReference type="EnsemblPlants" id="MELO3C008696.2.1"/>
    </source>
</evidence>